<gene>
    <name evidence="2" type="ORF">L207DRAFT_128858</name>
</gene>
<sequence>MFEGHFSFAICGLCDNRWVAYAFDDTESHHEDLSKRLFFGGVHWDPIASGRGNDIVPAEFPIWNPRDYFLNILVRRLCEAVDSWEALVRAIERRVMDYRNIHPSTISNHNGRDSRGRQEETIKSFDWSRQTIELVNRLEVAISQTTKLWENFNAENGDIDYFSDFDSSEVNTLRKALLCEISEHFSRLEIVQRSLEALSASCKDSAKVLELRLTLESAETHYASGDSTNFQIFILFPTAVAAACLQYSPTLMPLPAAPALAVLAVVFIVTIKLLHALFSRIPTLSWWRGLLKAYYKSITLRSVGKPVSAAFARAKRRYNIDRQEDDIELGPLPI</sequence>
<keyword evidence="1" id="KW-0812">Transmembrane</keyword>
<dbReference type="EMBL" id="KZ613953">
    <property type="protein sequence ID" value="PMD34914.1"/>
    <property type="molecule type" value="Genomic_DNA"/>
</dbReference>
<evidence type="ECO:0000313" key="2">
    <source>
        <dbReference type="EMBL" id="PMD34914.1"/>
    </source>
</evidence>
<evidence type="ECO:0000256" key="1">
    <source>
        <dbReference type="SAM" id="Phobius"/>
    </source>
</evidence>
<proteinExistence type="predicted"/>
<accession>A0A2J6R8R6</accession>
<keyword evidence="1" id="KW-1133">Transmembrane helix</keyword>
<keyword evidence="1" id="KW-0472">Membrane</keyword>
<organism evidence="2 3">
    <name type="scientific">Hyaloscypha variabilis (strain UAMH 11265 / GT02V1 / F)</name>
    <name type="common">Meliniomyces variabilis</name>
    <dbReference type="NCBI Taxonomy" id="1149755"/>
    <lineage>
        <taxon>Eukaryota</taxon>
        <taxon>Fungi</taxon>
        <taxon>Dikarya</taxon>
        <taxon>Ascomycota</taxon>
        <taxon>Pezizomycotina</taxon>
        <taxon>Leotiomycetes</taxon>
        <taxon>Helotiales</taxon>
        <taxon>Hyaloscyphaceae</taxon>
        <taxon>Hyaloscypha</taxon>
        <taxon>Hyaloscypha variabilis</taxon>
    </lineage>
</organism>
<dbReference type="OrthoDB" id="10463317at2759"/>
<protein>
    <submittedName>
        <fullName evidence="2">Uncharacterized protein</fullName>
    </submittedName>
</protein>
<feature type="transmembrane region" description="Helical" evidence="1">
    <location>
        <begin position="254"/>
        <end position="278"/>
    </location>
</feature>
<reference evidence="2 3" key="1">
    <citation type="submission" date="2016-04" db="EMBL/GenBank/DDBJ databases">
        <title>A degradative enzymes factory behind the ericoid mycorrhizal symbiosis.</title>
        <authorList>
            <consortium name="DOE Joint Genome Institute"/>
            <person name="Martino E."/>
            <person name="Morin E."/>
            <person name="Grelet G."/>
            <person name="Kuo A."/>
            <person name="Kohler A."/>
            <person name="Daghino S."/>
            <person name="Barry K."/>
            <person name="Choi C."/>
            <person name="Cichocki N."/>
            <person name="Clum A."/>
            <person name="Copeland A."/>
            <person name="Hainaut M."/>
            <person name="Haridas S."/>
            <person name="Labutti K."/>
            <person name="Lindquist E."/>
            <person name="Lipzen A."/>
            <person name="Khouja H.-R."/>
            <person name="Murat C."/>
            <person name="Ohm R."/>
            <person name="Olson A."/>
            <person name="Spatafora J."/>
            <person name="Veneault-Fourrey C."/>
            <person name="Henrissat B."/>
            <person name="Grigoriev I."/>
            <person name="Martin F."/>
            <person name="Perotto S."/>
        </authorList>
    </citation>
    <scope>NUCLEOTIDE SEQUENCE [LARGE SCALE GENOMIC DNA]</scope>
    <source>
        <strain evidence="2 3">F</strain>
    </source>
</reference>
<keyword evidence="3" id="KW-1185">Reference proteome</keyword>
<dbReference type="Proteomes" id="UP000235786">
    <property type="component" value="Unassembled WGS sequence"/>
</dbReference>
<name>A0A2J6R8R6_HYAVF</name>
<evidence type="ECO:0000313" key="3">
    <source>
        <dbReference type="Proteomes" id="UP000235786"/>
    </source>
</evidence>
<dbReference type="AlphaFoldDB" id="A0A2J6R8R6"/>